<dbReference type="OrthoDB" id="6138663at2759"/>
<sequence length="103" mass="11962">MKKRFPYNVFQIKFEQLALDTLNSSKELFKELNIDFSKEVVTFLKTHTSLTTSKRDDPYSTIKNSKKAASHWISELSIKNISEIQNACGRVLNIFNYTLINVQ</sequence>
<dbReference type="InterPro" id="IPR051135">
    <property type="entry name" value="Gal/GlcNAc/GalNAc_ST"/>
</dbReference>
<comment type="caution">
    <text evidence="1">The sequence shown here is derived from an EMBL/GenBank/DDBJ whole genome shotgun (WGS) entry which is preliminary data.</text>
</comment>
<dbReference type="EMBL" id="NCKV01017637">
    <property type="protein sequence ID" value="RWS20422.1"/>
    <property type="molecule type" value="Genomic_DNA"/>
</dbReference>
<dbReference type="GO" id="GO:0001517">
    <property type="term" value="F:N-acetylglucosamine 6-O-sulfotransferase activity"/>
    <property type="evidence" value="ECO:0007669"/>
    <property type="project" value="TreeGrafter"/>
</dbReference>
<keyword evidence="2" id="KW-1185">Reference proteome</keyword>
<dbReference type="PANTHER" id="PTHR10704">
    <property type="entry name" value="CARBOHYDRATE SULFOTRANSFERASE"/>
    <property type="match status" value="1"/>
</dbReference>
<dbReference type="Gene3D" id="3.40.50.300">
    <property type="entry name" value="P-loop containing nucleotide triphosphate hydrolases"/>
    <property type="match status" value="1"/>
</dbReference>
<gene>
    <name evidence="1" type="ORF">B4U80_01090</name>
</gene>
<dbReference type="VEuPathDB" id="VectorBase:LDEU011618"/>
<organism evidence="1 2">
    <name type="scientific">Leptotrombidium deliense</name>
    <dbReference type="NCBI Taxonomy" id="299467"/>
    <lineage>
        <taxon>Eukaryota</taxon>
        <taxon>Metazoa</taxon>
        <taxon>Ecdysozoa</taxon>
        <taxon>Arthropoda</taxon>
        <taxon>Chelicerata</taxon>
        <taxon>Arachnida</taxon>
        <taxon>Acari</taxon>
        <taxon>Acariformes</taxon>
        <taxon>Trombidiformes</taxon>
        <taxon>Prostigmata</taxon>
        <taxon>Anystina</taxon>
        <taxon>Parasitengona</taxon>
        <taxon>Trombiculoidea</taxon>
        <taxon>Trombiculidae</taxon>
        <taxon>Leptotrombidium</taxon>
    </lineage>
</organism>
<dbReference type="GO" id="GO:0006790">
    <property type="term" value="P:sulfur compound metabolic process"/>
    <property type="evidence" value="ECO:0007669"/>
    <property type="project" value="TreeGrafter"/>
</dbReference>
<dbReference type="GO" id="GO:0006044">
    <property type="term" value="P:N-acetylglucosamine metabolic process"/>
    <property type="evidence" value="ECO:0007669"/>
    <property type="project" value="TreeGrafter"/>
</dbReference>
<dbReference type="PANTHER" id="PTHR10704:SF44">
    <property type="entry name" value="LD35051P-RELATED"/>
    <property type="match status" value="1"/>
</dbReference>
<reference evidence="1 2" key="1">
    <citation type="journal article" date="2018" name="Gigascience">
        <title>Genomes of trombidid mites reveal novel predicted allergens and laterally-transferred genes associated with secondary metabolism.</title>
        <authorList>
            <person name="Dong X."/>
            <person name="Chaisiri K."/>
            <person name="Xia D."/>
            <person name="Armstrong S.D."/>
            <person name="Fang Y."/>
            <person name="Donnelly M.J."/>
            <person name="Kadowaki T."/>
            <person name="McGarry J.W."/>
            <person name="Darby A.C."/>
            <person name="Makepeace B.L."/>
        </authorList>
    </citation>
    <scope>NUCLEOTIDE SEQUENCE [LARGE SCALE GENOMIC DNA]</scope>
    <source>
        <strain evidence="1">UoL-UT</strain>
    </source>
</reference>
<dbReference type="Proteomes" id="UP000288716">
    <property type="component" value="Unassembled WGS sequence"/>
</dbReference>
<dbReference type="SUPFAM" id="SSF52540">
    <property type="entry name" value="P-loop containing nucleoside triphosphate hydrolases"/>
    <property type="match status" value="1"/>
</dbReference>
<dbReference type="InterPro" id="IPR027417">
    <property type="entry name" value="P-loop_NTPase"/>
</dbReference>
<protein>
    <submittedName>
        <fullName evidence="1">Secreted protein-like protein</fullName>
    </submittedName>
</protein>
<proteinExistence type="predicted"/>
<evidence type="ECO:0000313" key="1">
    <source>
        <dbReference type="EMBL" id="RWS20422.1"/>
    </source>
</evidence>
<name>A0A443RYH4_9ACAR</name>
<accession>A0A443RYH4</accession>
<dbReference type="AlphaFoldDB" id="A0A443RYH4"/>
<evidence type="ECO:0000313" key="2">
    <source>
        <dbReference type="Proteomes" id="UP000288716"/>
    </source>
</evidence>